<evidence type="ECO:0000256" key="9">
    <source>
        <dbReference type="RuleBase" id="RU004474"/>
    </source>
</evidence>
<dbReference type="GO" id="GO:0046655">
    <property type="term" value="P:folic acid metabolic process"/>
    <property type="evidence" value="ECO:0007669"/>
    <property type="project" value="TreeGrafter"/>
</dbReference>
<dbReference type="GO" id="GO:0005739">
    <property type="term" value="C:mitochondrion"/>
    <property type="evidence" value="ECO:0007669"/>
    <property type="project" value="TreeGrafter"/>
</dbReference>
<evidence type="ECO:0000256" key="6">
    <source>
        <dbReference type="ARBA" id="ARBA00023002"/>
    </source>
</evidence>
<evidence type="ECO:0000256" key="8">
    <source>
        <dbReference type="ARBA" id="ARBA00048873"/>
    </source>
</evidence>
<comment type="function">
    <text evidence="7">Key enzyme in folate metabolism. Catalyzes an essential reaction for de novo glycine and purine synthesis, and for DNA precursor synthesis.</text>
</comment>
<dbReference type="AlphaFoldDB" id="A0A6M2DGI1"/>
<evidence type="ECO:0000256" key="7">
    <source>
        <dbReference type="ARBA" id="ARBA00025067"/>
    </source>
</evidence>
<sequence>MGALKINLIAAACENMGIGINGNLPWRLKNELQYFQTMTKMTKDSNLKNAVIMGRKTWLGIPPSKRPLGDRLNIILTRDPTTVKYPEDVVVLTSLESAFDYLMKPEVKKDIENVWIVGGSSVYKECMLSPYCNRIYLTKIYADIECDTFFPPISDDFIEIDNCEDVPKGMHEENGLKYEYKVYEKVSS</sequence>
<proteinExistence type="inferred from homology"/>
<protein>
    <recommendedName>
        <fullName evidence="3">dihydrofolate reductase</fullName>
        <ecNumber evidence="3">1.5.1.3</ecNumber>
    </recommendedName>
</protein>
<dbReference type="PANTHER" id="PTHR48069:SF3">
    <property type="entry name" value="DIHYDROFOLATE REDUCTASE"/>
    <property type="match status" value="1"/>
</dbReference>
<evidence type="ECO:0000256" key="1">
    <source>
        <dbReference type="ARBA" id="ARBA00004903"/>
    </source>
</evidence>
<dbReference type="FunFam" id="3.40.430.10:FF:000002">
    <property type="entry name" value="Dihydrofolate reductase"/>
    <property type="match status" value="1"/>
</dbReference>
<dbReference type="CDD" id="cd00209">
    <property type="entry name" value="DHFR"/>
    <property type="match status" value="1"/>
</dbReference>
<comment type="pathway">
    <text evidence="1">Cofactor biosynthesis; tetrahydrofolate biosynthesis; 5,6,7,8-tetrahydrofolate from 7,8-dihydrofolate: step 1/1.</text>
</comment>
<reference evidence="11" key="1">
    <citation type="submission" date="2020-03" db="EMBL/GenBank/DDBJ databases">
        <title>Transcriptomic Profiling of the Digestive Tract of the Rat Flea, Xenopsylla cheopis, Following Blood Feeding and Infection with Yersinia pestis.</title>
        <authorList>
            <person name="Bland D.M."/>
            <person name="Martens C.A."/>
            <person name="Virtaneva K."/>
            <person name="Kanakabandi K."/>
            <person name="Long D."/>
            <person name="Rosenke R."/>
            <person name="Saturday G.A."/>
            <person name="Hoyt F.H."/>
            <person name="Bruno D.P."/>
            <person name="Ribeiro J.M.C."/>
            <person name="Hinnebusch J."/>
        </authorList>
    </citation>
    <scope>NUCLEOTIDE SEQUENCE</scope>
</reference>
<dbReference type="GO" id="GO:0006730">
    <property type="term" value="P:one-carbon metabolic process"/>
    <property type="evidence" value="ECO:0007669"/>
    <property type="project" value="UniProtKB-KW"/>
</dbReference>
<dbReference type="UniPathway" id="UPA00077">
    <property type="reaction ID" value="UER00158"/>
</dbReference>
<dbReference type="SUPFAM" id="SSF53597">
    <property type="entry name" value="Dihydrofolate reductase-like"/>
    <property type="match status" value="1"/>
</dbReference>
<dbReference type="InterPro" id="IPR012259">
    <property type="entry name" value="DHFR"/>
</dbReference>
<dbReference type="PRINTS" id="PR00070">
    <property type="entry name" value="DHFR"/>
</dbReference>
<dbReference type="EMBL" id="GIIL01001707">
    <property type="protein sequence ID" value="NOV45433.1"/>
    <property type="molecule type" value="Transcribed_RNA"/>
</dbReference>
<dbReference type="GO" id="GO:0050661">
    <property type="term" value="F:NADP binding"/>
    <property type="evidence" value="ECO:0007669"/>
    <property type="project" value="InterPro"/>
</dbReference>
<dbReference type="GO" id="GO:0046452">
    <property type="term" value="P:dihydrofolate metabolic process"/>
    <property type="evidence" value="ECO:0007669"/>
    <property type="project" value="TreeGrafter"/>
</dbReference>
<dbReference type="GO" id="GO:0004146">
    <property type="term" value="F:dihydrofolate reductase activity"/>
    <property type="evidence" value="ECO:0007669"/>
    <property type="project" value="UniProtKB-EC"/>
</dbReference>
<evidence type="ECO:0000256" key="5">
    <source>
        <dbReference type="ARBA" id="ARBA00022857"/>
    </source>
</evidence>
<keyword evidence="5" id="KW-0521">NADP</keyword>
<evidence type="ECO:0000256" key="2">
    <source>
        <dbReference type="ARBA" id="ARBA00009539"/>
    </source>
</evidence>
<evidence type="ECO:0000256" key="4">
    <source>
        <dbReference type="ARBA" id="ARBA00022563"/>
    </source>
</evidence>
<dbReference type="InterPro" id="IPR017925">
    <property type="entry name" value="DHFR_CS"/>
</dbReference>
<dbReference type="PROSITE" id="PS00075">
    <property type="entry name" value="DHFR_1"/>
    <property type="match status" value="1"/>
</dbReference>
<keyword evidence="4" id="KW-0554">One-carbon metabolism</keyword>
<dbReference type="Gene3D" id="3.40.430.10">
    <property type="entry name" value="Dihydrofolate Reductase, subunit A"/>
    <property type="match status" value="1"/>
</dbReference>
<dbReference type="EC" id="1.5.1.3" evidence="3"/>
<organism evidence="11">
    <name type="scientific">Xenopsylla cheopis</name>
    <name type="common">Oriental rat flea</name>
    <name type="synonym">Pulex cheopis</name>
    <dbReference type="NCBI Taxonomy" id="163159"/>
    <lineage>
        <taxon>Eukaryota</taxon>
        <taxon>Metazoa</taxon>
        <taxon>Ecdysozoa</taxon>
        <taxon>Arthropoda</taxon>
        <taxon>Hexapoda</taxon>
        <taxon>Insecta</taxon>
        <taxon>Pterygota</taxon>
        <taxon>Neoptera</taxon>
        <taxon>Endopterygota</taxon>
        <taxon>Siphonaptera</taxon>
        <taxon>Pulicidae</taxon>
        <taxon>Xenopsyllinae</taxon>
        <taxon>Xenopsylla</taxon>
    </lineage>
</organism>
<dbReference type="InterPro" id="IPR001796">
    <property type="entry name" value="DHFR_dom"/>
</dbReference>
<evidence type="ECO:0000313" key="11">
    <source>
        <dbReference type="EMBL" id="NOV45433.1"/>
    </source>
</evidence>
<evidence type="ECO:0000259" key="10">
    <source>
        <dbReference type="PROSITE" id="PS51330"/>
    </source>
</evidence>
<dbReference type="PROSITE" id="PS51330">
    <property type="entry name" value="DHFR_2"/>
    <property type="match status" value="1"/>
</dbReference>
<evidence type="ECO:0000256" key="3">
    <source>
        <dbReference type="ARBA" id="ARBA00012856"/>
    </source>
</evidence>
<dbReference type="InterPro" id="IPR024072">
    <property type="entry name" value="DHFR-like_dom_sf"/>
</dbReference>
<comment type="catalytic activity">
    <reaction evidence="8">
        <text>(6S)-5,6,7,8-tetrahydrofolate + NADP(+) = 7,8-dihydrofolate + NADPH + H(+)</text>
        <dbReference type="Rhea" id="RHEA:15009"/>
        <dbReference type="ChEBI" id="CHEBI:15378"/>
        <dbReference type="ChEBI" id="CHEBI:57451"/>
        <dbReference type="ChEBI" id="CHEBI:57453"/>
        <dbReference type="ChEBI" id="CHEBI:57783"/>
        <dbReference type="ChEBI" id="CHEBI:58349"/>
        <dbReference type="EC" id="1.5.1.3"/>
    </reaction>
</comment>
<keyword evidence="6" id="KW-0560">Oxidoreductase</keyword>
<accession>A0A6M2DGI1</accession>
<dbReference type="Pfam" id="PF00186">
    <property type="entry name" value="DHFR_1"/>
    <property type="match status" value="1"/>
</dbReference>
<dbReference type="PANTHER" id="PTHR48069">
    <property type="entry name" value="DIHYDROFOLATE REDUCTASE"/>
    <property type="match status" value="1"/>
</dbReference>
<feature type="domain" description="DHFR" evidence="10">
    <location>
        <begin position="5"/>
        <end position="185"/>
    </location>
</feature>
<dbReference type="GO" id="GO:0046654">
    <property type="term" value="P:tetrahydrofolate biosynthetic process"/>
    <property type="evidence" value="ECO:0007669"/>
    <property type="project" value="UniProtKB-UniPathway"/>
</dbReference>
<comment type="similarity">
    <text evidence="2 9">Belongs to the dihydrofolate reductase family.</text>
</comment>
<name>A0A6M2DGI1_XENCH</name>